<comment type="caution">
    <text evidence="1">The sequence shown here is derived from an EMBL/GenBank/DDBJ whole genome shotgun (WGS) entry which is preliminary data.</text>
</comment>
<sequence length="74" mass="8907">MNKKEWKKRLKKLEAERYKELDTPVVFIDILENGQREIYTFIKGEERLLTEEEWQNCSPETVTIIDDIPDTDFS</sequence>
<accession>A0A2T0W5M9</accession>
<evidence type="ECO:0000313" key="1">
    <source>
        <dbReference type="EMBL" id="PRY81013.1"/>
    </source>
</evidence>
<evidence type="ECO:0000313" key="2">
    <source>
        <dbReference type="Proteomes" id="UP000238205"/>
    </source>
</evidence>
<dbReference type="RefSeq" id="WP_106194620.1">
    <property type="nucleotide sequence ID" value="NZ_PVTO01000019.1"/>
</dbReference>
<protein>
    <submittedName>
        <fullName evidence="1">Uncharacterized protein</fullName>
    </submittedName>
</protein>
<name>A0A2T0W5M9_9LACT</name>
<gene>
    <name evidence="1" type="ORF">CLV38_11923</name>
</gene>
<dbReference type="AlphaFoldDB" id="A0A2T0W5M9"/>
<organism evidence="1 2">
    <name type="scientific">Alkalibacterium olivapovliticus</name>
    <dbReference type="NCBI Taxonomy" id="99907"/>
    <lineage>
        <taxon>Bacteria</taxon>
        <taxon>Bacillati</taxon>
        <taxon>Bacillota</taxon>
        <taxon>Bacilli</taxon>
        <taxon>Lactobacillales</taxon>
        <taxon>Carnobacteriaceae</taxon>
        <taxon>Alkalibacterium</taxon>
    </lineage>
</organism>
<dbReference type="OrthoDB" id="10005328at2"/>
<reference evidence="1 2" key="1">
    <citation type="submission" date="2018-03" db="EMBL/GenBank/DDBJ databases">
        <title>Genomic Encyclopedia of Archaeal and Bacterial Type Strains, Phase II (KMG-II): from individual species to whole genera.</title>
        <authorList>
            <person name="Goeker M."/>
        </authorList>
    </citation>
    <scope>NUCLEOTIDE SEQUENCE [LARGE SCALE GENOMIC DNA]</scope>
    <source>
        <strain evidence="1 2">DSM 13175</strain>
    </source>
</reference>
<dbReference type="EMBL" id="PVTO01000019">
    <property type="protein sequence ID" value="PRY81013.1"/>
    <property type="molecule type" value="Genomic_DNA"/>
</dbReference>
<dbReference type="Proteomes" id="UP000238205">
    <property type="component" value="Unassembled WGS sequence"/>
</dbReference>
<keyword evidence="2" id="KW-1185">Reference proteome</keyword>
<proteinExistence type="predicted"/>